<dbReference type="EMBL" id="JGYN01000023">
    <property type="protein sequence ID" value="KFI49562.1"/>
    <property type="molecule type" value="Genomic_DNA"/>
</dbReference>
<evidence type="ECO:0000256" key="4">
    <source>
        <dbReference type="SAM" id="MobiDB-lite"/>
    </source>
</evidence>
<dbReference type="SUPFAM" id="SSF49478">
    <property type="entry name" value="Cna protein B-type domain"/>
    <property type="match status" value="6"/>
</dbReference>
<feature type="region of interest" description="Disordered" evidence="4">
    <location>
        <begin position="1952"/>
        <end position="1982"/>
    </location>
</feature>
<keyword evidence="8" id="KW-0176">Collagen</keyword>
<keyword evidence="5" id="KW-1133">Transmembrane helix</keyword>
<dbReference type="InterPro" id="IPR041033">
    <property type="entry name" value="SpaA_PFL_dom_1"/>
</dbReference>
<dbReference type="STRING" id="1437608.GCA_000771645_01133"/>
<evidence type="ECO:0000256" key="1">
    <source>
        <dbReference type="ARBA" id="ARBA00007257"/>
    </source>
</evidence>
<feature type="domain" description="SpaA-like prealbumin fold" evidence="7">
    <location>
        <begin position="1386"/>
        <end position="1469"/>
    </location>
</feature>
<sequence length="2265" mass="243819">MQKGTFTINGSKIVATYTSGDSTTGNVKAYVTAEGTIRQSTDTDTEGGKTSFEFPGFGTVDVDVKPVHSVQAIKNGAVSTDDPTVFYYVVDVTSTGTNTNVNLKDTMGNLLTLLNDADHPIEIYKNAQLTEKYDGGWSKSNVGDHGFTVNIDQMADGETVRLKYYVKIDRKSVIDATKNGNVDLINNKVVYHSDEDLNNKETNKKLEISTNWYVNKGGTTKVDPITGKSVIEWKVIIGGGGDTAGKVTVKDILGDGLKKPDPNSTVTIQGIENDWNNPATTKTVTWQELENGTAVLPTYPGGKAYPFYQIVYQTELATEPGIGNSKQYSNSFEVTPEEGKPSAGGGTVTVTRNSVDLAKQYVSTAEDGKTMSWLTTFTALEKLPADQVLTDTLDKQQDGTIAGDFQKIKPGSIKLYTDADQKQPYASANYKIALAKDRKSFTITFKNELAKGTKIYIAYQSVMNNGVSASETFYNTANFAGKDVTASHTNKVDNLTKSNTYQYYDPTAGTDNQPGGNSGRFRWLLTVHDIASGTKSVSITDTLPTNNKKTVKHIYISGSARAVDPSGVQVDGMTATDNGDGTVTFTITPGTPAFKAAQTSTGLRIIYDTTFDGLIGVPSWDQYTNSAKITVDGKEQLPDTATEGGNPPSILVKKGTYSAATAPYINYSISVNSTAAQLNKGETLTLTDTMGEALALRMDSVRIVDTKTKADVAGASYAYDPTTRTTTFKIPDGRAITIEYKASVLLKPGESFTGSLGANKVVLKGSGVGETTSTQTQTGVVQKALGGISSENNALQIYKYADGDTGKPLNGAVFKVEQLSIDADSQANKGKQWTYDATKSTTVTSNLTSAANGYTPTVALNPDIVYKVTETREPEGGYQLGADTVWYVVFPGNDHVKNDTYDGFYDGVTIDGHSLIKSMTTVESTDKNGTVTSKPIVLQTYMLPVSNQGRVKKSFTLFKTDEGGTPLAGAKFELTKDGDASFATQTWDADGKTSHTFTDLTPGTYTLTETKAPDGYETAKPVTIVVTDAGKVIVDGKDAATGDAGTNGDKQNVVTVADSSETTKIRATKIWDDGDGRDGGRGTVTFQLWKKVGDGEATHMAAQDKVIRPSAIGDDLTVEWGNLPVMEQGKSVTYEVREQYQKAEGGDKADYTQGPVTDCTASDADQVTHYCVTNTHTPAVTQIAVRKVWDDADNADKLRPNDVTVRLYANGKATDKTVALNEKNGWKATFDNLPKYENGNPISYTVKEDDVPAKYTVAVTGSASAGFVVTNTHHPESEEIYISKRDLGGTEIAGVGMKLSGTLADGSTFKTITWTSKAGASHAEKLKPGTYRLEETKAPTGYRTADPIDFTVEQDEKTGKLTIKVDGKPLDGNTIVMTDEYQTRRVTVSKKSLTDGVGEIKGAKLEITGTTLAGEDYSFPWTTDGTNKLITLNPGTYTLHESEAPAGYRPASDIVFNVNLDGTVTINGKEQDNNKIVMIDEPDETNVTVSKVAVSGTAELPGAEFKLTGTTFENDSVRETWTSSADGPKSFQLPNGTYKLEETKAPTGYDLIAEPIEFTVHNGKVIIDGVAQSGNVIRVEDAAKQYVSMSVRKRWEDQQNRDGVRTGVTVYAQLYANGKPMKGDQYRVKLYECPLKTTDQTKTQNDTQCPNTAAAHDWTDLPAKDAQGNRIVYTVDEELWAAEGYQGNLNDEYHNSISKKPGLNGYEFTMTNIHQPDSTSIEIVKHWDDGDDQDGLRPDGIGIIVYGDATCKVPGPNNTTVEQTCSDQLITTTLEPNGNGEWKWTLENLPKNNADGNPYTFRVVEDPIDGYNGYDENGQCTAANTDGTVDDSAEGSADGKKTCAPVITVIEPGKTGNEHGKFELFTITNKHTPATVAVTVNKIWEDQQNFNEQRPGSVTLWLLSSVWTGSNGWPVPQYNASENDKCASDNTDIWGRSCIVLTKANAKKIAASDGSVGTAADSDTADGSDSSGDATGTTTDPDVWTYTFENLPKYYKGKLIRYSVTEQRVPNYQATITDTTGKALSEQTDQTVIDTATSSDESTGDGTTADEHAAPTVNAYDLSVTNTNQPDTASLTVYKAWNDYDNAESKRPVDSAGQPVIYVQLYQCLFSGTTETINGVETTACAANTNGASALQNVDSTMIALGAPVKLIGTGDNPWSHTFNYYTDAQGVAHKLSAHKTYVVREVDKDGNIITLPGYESPIITGDQDTGYTITNTIAPVLPDTGGNGIVRTMLIGFAMIVLSGVFFARQYVSGTKHSKKGGSR</sequence>
<dbReference type="Pfam" id="PF17802">
    <property type="entry name" value="SpaA"/>
    <property type="match status" value="5"/>
</dbReference>
<name>A0A086ZSR2_9BIFI</name>
<comment type="caution">
    <text evidence="8">The sequence shown here is derived from an EMBL/GenBank/DDBJ whole genome shotgun (WGS) entry which is preliminary data.</text>
</comment>
<feature type="domain" description="CNA-B" evidence="6">
    <location>
        <begin position="1065"/>
        <end position="1141"/>
    </location>
</feature>
<reference evidence="8 9" key="1">
    <citation type="submission" date="2014-03" db="EMBL/GenBank/DDBJ databases">
        <title>Genomics of Bifidobacteria.</title>
        <authorList>
            <person name="Ventura M."/>
            <person name="Milani C."/>
            <person name="Lugli G.A."/>
        </authorList>
    </citation>
    <scope>NUCLEOTIDE SEQUENCE [LARGE SCALE GENOMIC DNA]</scope>
    <source>
        <strain evidence="8 9">DSM 23969</strain>
    </source>
</reference>
<dbReference type="Gene3D" id="2.60.40.740">
    <property type="match status" value="2"/>
</dbReference>
<dbReference type="PANTHER" id="PTHR36108">
    <property type="entry name" value="COLOSSIN-B-RELATED"/>
    <property type="match status" value="1"/>
</dbReference>
<evidence type="ECO:0000256" key="3">
    <source>
        <dbReference type="ARBA" id="ARBA00022729"/>
    </source>
</evidence>
<evidence type="ECO:0000313" key="8">
    <source>
        <dbReference type="EMBL" id="KFI49562.1"/>
    </source>
</evidence>
<keyword evidence="9" id="KW-1185">Reference proteome</keyword>
<dbReference type="Pfam" id="PF05738">
    <property type="entry name" value="Cna_B"/>
    <property type="match status" value="5"/>
</dbReference>
<feature type="compositionally biased region" description="Low complexity" evidence="4">
    <location>
        <begin position="1957"/>
        <end position="1980"/>
    </location>
</feature>
<dbReference type="PANTHER" id="PTHR36108:SF13">
    <property type="entry name" value="COLOSSIN-B-RELATED"/>
    <property type="match status" value="1"/>
</dbReference>
<dbReference type="eggNOG" id="COG4932">
    <property type="taxonomic scope" value="Bacteria"/>
</dbReference>
<dbReference type="Gene3D" id="2.60.40.10">
    <property type="entry name" value="Immunoglobulins"/>
    <property type="match status" value="5"/>
</dbReference>
<evidence type="ECO:0000313" key="9">
    <source>
        <dbReference type="Proteomes" id="UP000029108"/>
    </source>
</evidence>
<gene>
    <name evidence="8" type="ORF">BBIA_0989</name>
</gene>
<dbReference type="GO" id="GO:0005975">
    <property type="term" value="P:carbohydrate metabolic process"/>
    <property type="evidence" value="ECO:0007669"/>
    <property type="project" value="UniProtKB-ARBA"/>
</dbReference>
<dbReference type="InterPro" id="IPR008454">
    <property type="entry name" value="Collagen-bd_Cna-like_B-typ_dom"/>
</dbReference>
<feature type="domain" description="SpaA-like prealbumin fold" evidence="7">
    <location>
        <begin position="1486"/>
        <end position="1564"/>
    </location>
</feature>
<dbReference type="Gene3D" id="2.60.40.1140">
    <property type="entry name" value="Collagen-binding surface protein Cna, B-type domain"/>
    <property type="match status" value="6"/>
</dbReference>
<dbReference type="CDD" id="cd00222">
    <property type="entry name" value="CollagenBindB"/>
    <property type="match status" value="2"/>
</dbReference>
<dbReference type="Proteomes" id="UP000029108">
    <property type="component" value="Unassembled WGS sequence"/>
</dbReference>
<dbReference type="SUPFAM" id="SSF49401">
    <property type="entry name" value="Bacterial adhesins"/>
    <property type="match status" value="2"/>
</dbReference>
<evidence type="ECO:0000259" key="7">
    <source>
        <dbReference type="Pfam" id="PF17802"/>
    </source>
</evidence>
<keyword evidence="5" id="KW-0812">Transmembrane</keyword>
<proteinExistence type="inferred from homology"/>
<feature type="domain" description="SpaA-like prealbumin fold" evidence="7">
    <location>
        <begin position="797"/>
        <end position="891"/>
    </location>
</feature>
<keyword evidence="5" id="KW-0472">Membrane</keyword>
<feature type="domain" description="CNA-B" evidence="6">
    <location>
        <begin position="1967"/>
        <end position="2021"/>
    </location>
</feature>
<dbReference type="InterPro" id="IPR008966">
    <property type="entry name" value="Adhesion_dom_sf"/>
</dbReference>
<protein>
    <submittedName>
        <fullName evidence="8">Collagen-binding protein A</fullName>
    </submittedName>
</protein>
<feature type="transmembrane region" description="Helical" evidence="5">
    <location>
        <begin position="2229"/>
        <end position="2249"/>
    </location>
</feature>
<evidence type="ECO:0000256" key="5">
    <source>
        <dbReference type="SAM" id="Phobius"/>
    </source>
</evidence>
<evidence type="ECO:0000259" key="6">
    <source>
        <dbReference type="Pfam" id="PF05738"/>
    </source>
</evidence>
<dbReference type="RefSeq" id="WP_033495050.1">
    <property type="nucleotide sequence ID" value="NZ_JDUU01000022.1"/>
</dbReference>
<accession>A0A086ZSR2</accession>
<feature type="domain" description="SpaA-like prealbumin fold" evidence="7">
    <location>
        <begin position="954"/>
        <end position="1038"/>
    </location>
</feature>
<organism evidence="8 9">
    <name type="scientific">Bifidobacterium biavatii DSM 23969</name>
    <dbReference type="NCBI Taxonomy" id="1437608"/>
    <lineage>
        <taxon>Bacteria</taxon>
        <taxon>Bacillati</taxon>
        <taxon>Actinomycetota</taxon>
        <taxon>Actinomycetes</taxon>
        <taxon>Bifidobacteriales</taxon>
        <taxon>Bifidobacteriaceae</taxon>
        <taxon>Bifidobacterium</taxon>
    </lineage>
</organism>
<evidence type="ECO:0000256" key="2">
    <source>
        <dbReference type="ARBA" id="ARBA00022525"/>
    </source>
</evidence>
<keyword evidence="3" id="KW-0732">Signal</keyword>
<dbReference type="InterPro" id="IPR013783">
    <property type="entry name" value="Ig-like_fold"/>
</dbReference>
<keyword evidence="2" id="KW-0964">Secreted</keyword>
<comment type="similarity">
    <text evidence="1">Belongs to the serine-aspartate repeat-containing protein (SDr) family.</text>
</comment>
<dbReference type="OrthoDB" id="3196823at2"/>
<feature type="domain" description="CNA-B" evidence="6">
    <location>
        <begin position="1590"/>
        <end position="1689"/>
    </location>
</feature>
<feature type="domain" description="CNA-B" evidence="6">
    <location>
        <begin position="1721"/>
        <end position="1813"/>
    </location>
</feature>
<feature type="domain" description="SpaA-like prealbumin fold" evidence="7">
    <location>
        <begin position="1280"/>
        <end position="1364"/>
    </location>
</feature>
<feature type="domain" description="CNA-B" evidence="6">
    <location>
        <begin position="1183"/>
        <end position="1272"/>
    </location>
</feature>